<dbReference type="AlphaFoldDB" id="A0A0E9TJN9"/>
<dbReference type="EMBL" id="GBXM01054698">
    <property type="protein sequence ID" value="JAH53879.1"/>
    <property type="molecule type" value="Transcribed_RNA"/>
</dbReference>
<name>A0A0E9TJN9_ANGAN</name>
<reference evidence="1" key="2">
    <citation type="journal article" date="2015" name="Fish Shellfish Immunol.">
        <title>Early steps in the European eel (Anguilla anguilla)-Vibrio vulnificus interaction in the gills: Role of the RtxA13 toxin.</title>
        <authorList>
            <person name="Callol A."/>
            <person name="Pajuelo D."/>
            <person name="Ebbesson L."/>
            <person name="Teles M."/>
            <person name="MacKenzie S."/>
            <person name="Amaro C."/>
        </authorList>
    </citation>
    <scope>NUCLEOTIDE SEQUENCE</scope>
</reference>
<protein>
    <submittedName>
        <fullName evidence="1">Uncharacterized protein</fullName>
    </submittedName>
</protein>
<organism evidence="1">
    <name type="scientific">Anguilla anguilla</name>
    <name type="common">European freshwater eel</name>
    <name type="synonym">Muraena anguilla</name>
    <dbReference type="NCBI Taxonomy" id="7936"/>
    <lineage>
        <taxon>Eukaryota</taxon>
        <taxon>Metazoa</taxon>
        <taxon>Chordata</taxon>
        <taxon>Craniata</taxon>
        <taxon>Vertebrata</taxon>
        <taxon>Euteleostomi</taxon>
        <taxon>Actinopterygii</taxon>
        <taxon>Neopterygii</taxon>
        <taxon>Teleostei</taxon>
        <taxon>Anguilliformes</taxon>
        <taxon>Anguillidae</taxon>
        <taxon>Anguilla</taxon>
    </lineage>
</organism>
<proteinExistence type="predicted"/>
<reference evidence="1" key="1">
    <citation type="submission" date="2014-11" db="EMBL/GenBank/DDBJ databases">
        <authorList>
            <person name="Amaro Gonzalez C."/>
        </authorList>
    </citation>
    <scope>NUCLEOTIDE SEQUENCE</scope>
</reference>
<evidence type="ECO:0000313" key="1">
    <source>
        <dbReference type="EMBL" id="JAH53879.1"/>
    </source>
</evidence>
<sequence>MPFPVCEKELETYTVQSALKMGSNSPPVLT</sequence>
<accession>A0A0E9TJN9</accession>